<dbReference type="EMBL" id="JAVREZ010000012">
    <property type="protein sequence ID" value="MDT0484681.1"/>
    <property type="molecule type" value="Genomic_DNA"/>
</dbReference>
<dbReference type="RefSeq" id="WP_311717533.1">
    <property type="nucleotide sequence ID" value="NZ_JAVREZ010000012.1"/>
</dbReference>
<organism evidence="2 3">
    <name type="scientific">Streptomyces doebereineriae</name>
    <dbReference type="NCBI Taxonomy" id="3075528"/>
    <lineage>
        <taxon>Bacteria</taxon>
        <taxon>Bacillati</taxon>
        <taxon>Actinomycetota</taxon>
        <taxon>Actinomycetes</taxon>
        <taxon>Kitasatosporales</taxon>
        <taxon>Streptomycetaceae</taxon>
        <taxon>Streptomyces</taxon>
    </lineage>
</organism>
<keyword evidence="3" id="KW-1185">Reference proteome</keyword>
<accession>A0ABU2VHU0</accession>
<evidence type="ECO:0000313" key="3">
    <source>
        <dbReference type="Proteomes" id="UP001183824"/>
    </source>
</evidence>
<protein>
    <submittedName>
        <fullName evidence="2">Uncharacterized protein</fullName>
    </submittedName>
</protein>
<sequence length="112" mass="12268">MEWVVASGMVLGLLAVTLGMAAIRTGWTLPWVRRRVTRPRIYGLAGLLVGALCVIQGLFYFHVVPSPSWEFRFFGTGAVMFSGPILMGVSQMRRRAVEASEQTGQADAPRPS</sequence>
<evidence type="ECO:0000313" key="2">
    <source>
        <dbReference type="EMBL" id="MDT0484681.1"/>
    </source>
</evidence>
<dbReference type="Proteomes" id="UP001183824">
    <property type="component" value="Unassembled WGS sequence"/>
</dbReference>
<keyword evidence="1" id="KW-0812">Transmembrane</keyword>
<feature type="transmembrane region" description="Helical" evidence="1">
    <location>
        <begin position="41"/>
        <end position="63"/>
    </location>
</feature>
<evidence type="ECO:0000256" key="1">
    <source>
        <dbReference type="SAM" id="Phobius"/>
    </source>
</evidence>
<gene>
    <name evidence="2" type="ORF">RNB18_31645</name>
</gene>
<keyword evidence="1" id="KW-0472">Membrane</keyword>
<feature type="transmembrane region" description="Helical" evidence="1">
    <location>
        <begin position="6"/>
        <end position="29"/>
    </location>
</feature>
<reference evidence="3" key="1">
    <citation type="submission" date="2023-07" db="EMBL/GenBank/DDBJ databases">
        <title>30 novel species of actinomycetes from the DSMZ collection.</title>
        <authorList>
            <person name="Nouioui I."/>
        </authorList>
    </citation>
    <scope>NUCLEOTIDE SEQUENCE [LARGE SCALE GENOMIC DNA]</scope>
    <source>
        <strain evidence="3">DSM 41640</strain>
    </source>
</reference>
<comment type="caution">
    <text evidence="2">The sequence shown here is derived from an EMBL/GenBank/DDBJ whole genome shotgun (WGS) entry which is preliminary data.</text>
</comment>
<proteinExistence type="predicted"/>
<name>A0ABU2VHU0_9ACTN</name>
<feature type="transmembrane region" description="Helical" evidence="1">
    <location>
        <begin position="69"/>
        <end position="89"/>
    </location>
</feature>
<keyword evidence="1" id="KW-1133">Transmembrane helix</keyword>